<dbReference type="GO" id="GO:0016853">
    <property type="term" value="F:isomerase activity"/>
    <property type="evidence" value="ECO:0007669"/>
    <property type="project" value="UniProtKB-KW"/>
</dbReference>
<dbReference type="Proteomes" id="UP001330434">
    <property type="component" value="Chromosome"/>
</dbReference>
<evidence type="ECO:0000256" key="2">
    <source>
        <dbReference type="ARBA" id="ARBA00023235"/>
    </source>
</evidence>
<dbReference type="Gene3D" id="3.40.1400.10">
    <property type="entry name" value="Sugar-phosphate isomerase, RpiB/LacA/LacB"/>
    <property type="match status" value="1"/>
</dbReference>
<dbReference type="SUPFAM" id="SSF89623">
    <property type="entry name" value="Ribose/Galactose isomerase RpiB/AlsB"/>
    <property type="match status" value="1"/>
</dbReference>
<dbReference type="NCBIfam" id="NF004051">
    <property type="entry name" value="PRK05571.1"/>
    <property type="match status" value="1"/>
</dbReference>
<dbReference type="NCBIfam" id="TIGR01120">
    <property type="entry name" value="rpiB"/>
    <property type="match status" value="1"/>
</dbReference>
<accession>A0ABZ2C781</accession>
<proteinExistence type="inferred from homology"/>
<dbReference type="InterPro" id="IPR004785">
    <property type="entry name" value="RpiB"/>
</dbReference>
<dbReference type="InterPro" id="IPR036569">
    <property type="entry name" value="RpiB_LacA_LacB_sf"/>
</dbReference>
<dbReference type="Pfam" id="PF02502">
    <property type="entry name" value="LacAB_rpiB"/>
    <property type="match status" value="1"/>
</dbReference>
<reference evidence="3 4" key="1">
    <citation type="journal article" date="2024" name="Environ. Microbiol.">
        <title>Novel evolutionary insights on the interactions of the Holosporales (Alphaproteobacteria) with eukaryotic hosts from comparative genomics.</title>
        <authorList>
            <person name="Giovannini M."/>
            <person name="Petroni G."/>
            <person name="Castelli M."/>
        </authorList>
    </citation>
    <scope>NUCLEOTIDE SEQUENCE [LARGE SCALE GENOMIC DNA]</scope>
    <source>
        <strain evidence="3 4">US_Bl 15I1</strain>
    </source>
</reference>
<keyword evidence="2 3" id="KW-0413">Isomerase</keyword>
<dbReference type="NCBIfam" id="TIGR00689">
    <property type="entry name" value="rpiB_lacA_lacB"/>
    <property type="match status" value="1"/>
</dbReference>
<dbReference type="PANTHER" id="PTHR30345">
    <property type="entry name" value="RIBOSE-5-PHOSPHATE ISOMERASE B"/>
    <property type="match status" value="1"/>
</dbReference>
<name>A0ABZ2C781_9PROT</name>
<keyword evidence="4" id="KW-1185">Reference proteome</keyword>
<dbReference type="EMBL" id="CP133270">
    <property type="protein sequence ID" value="WVX67170.1"/>
    <property type="molecule type" value="Genomic_DNA"/>
</dbReference>
<evidence type="ECO:0000256" key="1">
    <source>
        <dbReference type="ARBA" id="ARBA00008754"/>
    </source>
</evidence>
<dbReference type="PIRSF" id="PIRSF005384">
    <property type="entry name" value="RpiB_LacA_B"/>
    <property type="match status" value="1"/>
</dbReference>
<dbReference type="RefSeq" id="WP_331256759.1">
    <property type="nucleotide sequence ID" value="NZ_CP133270.1"/>
</dbReference>
<protein>
    <submittedName>
        <fullName evidence="3">Ribose-5-phosphate isomerase B</fullName>
    </submittedName>
</protein>
<gene>
    <name evidence="3" type="ORF">Bealeia1_01368</name>
</gene>
<evidence type="ECO:0000313" key="4">
    <source>
        <dbReference type="Proteomes" id="UP001330434"/>
    </source>
</evidence>
<comment type="similarity">
    <text evidence="1">Belongs to the LacAB/RpiB family.</text>
</comment>
<dbReference type="InterPro" id="IPR003500">
    <property type="entry name" value="RpiB_LacA_LacB"/>
</dbReference>
<organism evidence="3 4">
    <name type="scientific">Candidatus Bealeia paramacronuclearis</name>
    <dbReference type="NCBI Taxonomy" id="1921001"/>
    <lineage>
        <taxon>Bacteria</taxon>
        <taxon>Pseudomonadati</taxon>
        <taxon>Pseudomonadota</taxon>
        <taxon>Alphaproteobacteria</taxon>
        <taxon>Holosporales</taxon>
        <taxon>Holosporaceae</taxon>
        <taxon>Candidatus Bealeia</taxon>
    </lineage>
</organism>
<dbReference type="PANTHER" id="PTHR30345:SF0">
    <property type="entry name" value="DNA DAMAGE-REPAIR_TOLERATION PROTEIN DRT102"/>
    <property type="match status" value="1"/>
</dbReference>
<sequence length="159" mass="17441">MTEDISTLINIVTALPNPKKTLVFGSDHAGFVLKEYLKTQSQAWSYNVIDCGTHSEDSVDYPDYVPPVVKEVLAGARGVLICGSGIGMSIAANRYKGIRAALCADPLWAKLAREHNDANILVLGERLLGQQEAIECLRTFLNIAFEGGRHLRRVEKIDS</sequence>
<evidence type="ECO:0000313" key="3">
    <source>
        <dbReference type="EMBL" id="WVX67170.1"/>
    </source>
</evidence>